<dbReference type="AlphaFoldDB" id="U5T1G8"/>
<name>U5T1G8_9GAMM</name>
<dbReference type="Gene3D" id="3.40.50.1950">
    <property type="entry name" value="Flavin prenyltransferase-like"/>
    <property type="match status" value="1"/>
</dbReference>
<comment type="function">
    <text evidence="4">Catalyzes two steps in the biosynthesis of coenzyme A. In the first step cysteine is conjugated to 4'-phosphopantothenate to form 4-phosphopantothenoylcysteine, in the latter compound is decarboxylated to form 4'-phosphopantotheine.</text>
</comment>
<feature type="binding site" evidence="3">
    <location>
        <position position="275"/>
    </location>
    <ligand>
        <name>CTP</name>
        <dbReference type="ChEBI" id="CHEBI:37563"/>
    </ligand>
</feature>
<evidence type="ECO:0000256" key="2">
    <source>
        <dbReference type="ARBA" id="ARBA00023239"/>
    </source>
</evidence>
<keyword evidence="3" id="KW-0511">Multifunctional enzyme</keyword>
<dbReference type="Gene3D" id="3.40.50.10300">
    <property type="entry name" value="CoaB-like"/>
    <property type="match status" value="1"/>
</dbReference>
<sequence>MNLSGQHILLGVTGGIAAYKAPDLVRRLRQAGAEVRVVLTAGAQAFVTPLTFQAVSHQPVHTDLLDPEAEAGMGHLELARWADRVIVAPASADAMARLAHGLAGDLLTTLCLATRAPITVCPAMNHIMWQSAATVANTETLRHRGMQILGPVDGPLAEGESGPGRLMEPADIVAALTVPGALTGQTVLITAGPTREPIDAVRFIANRSSGRMGFAVAAAAADAGAQVILIAGPTAQPTPPGVTRIDVETATDMHAATLSRAADSDLVIAAAAVADYRVARPADRKVRKADTPPSLELIPNPDIIRDVAEIVDGPFTVGFAAETHEVTDHARDKLTDKGLDMIAANQVGEGRGFEVSENTLEVLWRTGQQTIGPMPKERLGRALITLIGERFHATR</sequence>
<evidence type="ECO:0000313" key="7">
    <source>
        <dbReference type="EMBL" id="AGY91255.1"/>
    </source>
</evidence>
<dbReference type="GO" id="GO:0015937">
    <property type="term" value="P:coenzyme A biosynthetic process"/>
    <property type="evidence" value="ECO:0007669"/>
    <property type="project" value="UniProtKB-UniRule"/>
</dbReference>
<keyword evidence="3 4" id="KW-0285">Flavoprotein</keyword>
<dbReference type="EMBL" id="CP005990">
    <property type="protein sequence ID" value="AGY91255.1"/>
    <property type="molecule type" value="Genomic_DNA"/>
</dbReference>
<accession>U5T1G8</accession>
<dbReference type="GO" id="GO:0004632">
    <property type="term" value="F:phosphopantothenate--cysteine ligase activity"/>
    <property type="evidence" value="ECO:0007669"/>
    <property type="project" value="UniProtKB-UniRule"/>
</dbReference>
<proteinExistence type="inferred from homology"/>
<comment type="catalytic activity">
    <reaction evidence="3 4">
        <text>(R)-4'-phosphopantothenate + L-cysteine + CTP = N-[(R)-4-phosphopantothenoyl]-L-cysteine + CMP + diphosphate + H(+)</text>
        <dbReference type="Rhea" id="RHEA:19397"/>
        <dbReference type="ChEBI" id="CHEBI:10986"/>
        <dbReference type="ChEBI" id="CHEBI:15378"/>
        <dbReference type="ChEBI" id="CHEBI:33019"/>
        <dbReference type="ChEBI" id="CHEBI:35235"/>
        <dbReference type="ChEBI" id="CHEBI:37563"/>
        <dbReference type="ChEBI" id="CHEBI:59458"/>
        <dbReference type="ChEBI" id="CHEBI:60377"/>
        <dbReference type="EC" id="6.3.2.5"/>
    </reaction>
</comment>
<reference evidence="7 8" key="1">
    <citation type="journal article" date="2013" name="BMC Genomics">
        <title>Genomes of "Spiribacter", a streamlined, successful halophilic bacterium.</title>
        <authorList>
            <person name="Lopez-Perez M."/>
            <person name="Ghai R."/>
            <person name="Leon M.J."/>
            <person name="Rodriguez-Olmos A."/>
            <person name="Copa-Patino J.L."/>
            <person name="Soliveri J."/>
            <person name="Sanchez-Porro C."/>
            <person name="Ventosa A."/>
            <person name="Rodriguez-Valera F."/>
        </authorList>
    </citation>
    <scope>NUCLEOTIDE SEQUENCE [LARGE SCALE GENOMIC DNA]</scope>
    <source>
        <strain evidence="7 8">UAH-SP71</strain>
    </source>
</reference>
<dbReference type="Pfam" id="PF02441">
    <property type="entry name" value="Flavoprotein"/>
    <property type="match status" value="1"/>
</dbReference>
<feature type="binding site" evidence="3">
    <location>
        <position position="285"/>
    </location>
    <ligand>
        <name>CTP</name>
        <dbReference type="ChEBI" id="CHEBI:37563"/>
    </ligand>
</feature>
<dbReference type="InterPro" id="IPR036551">
    <property type="entry name" value="Flavin_trans-like"/>
</dbReference>
<evidence type="ECO:0000259" key="5">
    <source>
        <dbReference type="Pfam" id="PF02441"/>
    </source>
</evidence>
<organism evidence="7 8">
    <name type="scientific">Spiribacter curvatus</name>
    <dbReference type="NCBI Taxonomy" id="1335757"/>
    <lineage>
        <taxon>Bacteria</taxon>
        <taxon>Pseudomonadati</taxon>
        <taxon>Pseudomonadota</taxon>
        <taxon>Gammaproteobacteria</taxon>
        <taxon>Chromatiales</taxon>
        <taxon>Ectothiorhodospiraceae</taxon>
        <taxon>Spiribacter</taxon>
    </lineage>
</organism>
<comment type="cofactor">
    <cofactor evidence="3">
        <name>FMN</name>
        <dbReference type="ChEBI" id="CHEBI:58210"/>
    </cofactor>
    <text evidence="3">Binds 1 FMN per subunit.</text>
</comment>
<feature type="region of interest" description="Phosphopantothenate--cysteine ligase" evidence="3">
    <location>
        <begin position="187"/>
        <end position="395"/>
    </location>
</feature>
<comment type="catalytic activity">
    <reaction evidence="3 4">
        <text>N-[(R)-4-phosphopantothenoyl]-L-cysteine + H(+) = (R)-4'-phosphopantetheine + CO2</text>
        <dbReference type="Rhea" id="RHEA:16793"/>
        <dbReference type="ChEBI" id="CHEBI:15378"/>
        <dbReference type="ChEBI" id="CHEBI:16526"/>
        <dbReference type="ChEBI" id="CHEBI:59458"/>
        <dbReference type="ChEBI" id="CHEBI:61723"/>
        <dbReference type="EC" id="4.1.1.36"/>
    </reaction>
</comment>
<feature type="region of interest" description="Phosphopantothenoylcysteine decarboxylase" evidence="3">
    <location>
        <begin position="1"/>
        <end position="186"/>
    </location>
</feature>
<dbReference type="RefSeq" id="WP_023365195.1">
    <property type="nucleotide sequence ID" value="NC_022664.1"/>
</dbReference>
<dbReference type="KEGG" id="spiu:SPICUR_01170"/>
<keyword evidence="8" id="KW-1185">Reference proteome</keyword>
<dbReference type="GO" id="GO:0046872">
    <property type="term" value="F:metal ion binding"/>
    <property type="evidence" value="ECO:0007669"/>
    <property type="project" value="UniProtKB-KW"/>
</dbReference>
<dbReference type="GO" id="GO:0071513">
    <property type="term" value="C:phosphopantothenoylcysteine decarboxylase complex"/>
    <property type="evidence" value="ECO:0007669"/>
    <property type="project" value="TreeGrafter"/>
</dbReference>
<keyword evidence="2 3" id="KW-0456">Lyase</keyword>
<dbReference type="UniPathway" id="UPA00241">
    <property type="reaction ID" value="UER00353"/>
</dbReference>
<keyword evidence="3" id="KW-0479">Metal-binding</keyword>
<comment type="cofactor">
    <cofactor evidence="3">
        <name>Mg(2+)</name>
        <dbReference type="ChEBI" id="CHEBI:18420"/>
    </cofactor>
</comment>
<dbReference type="HOGENOM" id="CLU_033319_0_1_6"/>
<dbReference type="GO" id="GO:0015941">
    <property type="term" value="P:pantothenate catabolic process"/>
    <property type="evidence" value="ECO:0007669"/>
    <property type="project" value="InterPro"/>
</dbReference>
<feature type="domain" description="DNA/pantothenate metabolism flavoprotein C-terminal" evidence="6">
    <location>
        <begin position="182"/>
        <end position="387"/>
    </location>
</feature>
<evidence type="ECO:0000259" key="6">
    <source>
        <dbReference type="Pfam" id="PF04127"/>
    </source>
</evidence>
<keyword evidence="3" id="KW-0460">Magnesium</keyword>
<keyword evidence="3 4" id="KW-0436">Ligase</keyword>
<dbReference type="SUPFAM" id="SSF102645">
    <property type="entry name" value="CoaB-like"/>
    <property type="match status" value="1"/>
</dbReference>
<dbReference type="NCBIfam" id="TIGR00521">
    <property type="entry name" value="coaBC_dfp"/>
    <property type="match status" value="1"/>
</dbReference>
<feature type="binding site" evidence="3">
    <location>
        <position position="333"/>
    </location>
    <ligand>
        <name>CTP</name>
        <dbReference type="ChEBI" id="CHEBI:37563"/>
    </ligand>
</feature>
<dbReference type="PATRIC" id="fig|1335757.3.peg.230"/>
<dbReference type="InterPro" id="IPR005252">
    <property type="entry name" value="CoaBC"/>
</dbReference>
<protein>
    <recommendedName>
        <fullName evidence="3">Coenzyme A biosynthesis bifunctional protein CoaBC</fullName>
    </recommendedName>
    <alternativeName>
        <fullName evidence="3">DNA/pantothenate metabolism flavoprotein</fullName>
    </alternativeName>
    <alternativeName>
        <fullName evidence="3">Phosphopantothenoylcysteine synthetase/decarboxylase</fullName>
        <shortName evidence="3">PPCS-PPCDC</shortName>
    </alternativeName>
    <domain>
        <recommendedName>
            <fullName evidence="3">Phosphopantothenoylcysteine decarboxylase</fullName>
            <shortName evidence="3">PPC decarboxylase</shortName>
            <shortName evidence="3">PPC-DC</shortName>
            <ecNumber evidence="3">4.1.1.36</ecNumber>
        </recommendedName>
        <alternativeName>
            <fullName evidence="3">CoaC</fullName>
        </alternativeName>
    </domain>
    <domain>
        <recommendedName>
            <fullName evidence="3">Phosphopantothenate--cysteine ligase</fullName>
            <ecNumber evidence="3">6.3.2.5</ecNumber>
        </recommendedName>
        <alternativeName>
            <fullName evidence="3">CoaB</fullName>
        </alternativeName>
        <alternativeName>
            <fullName evidence="3">Phosphopantothenoylcysteine synthetase</fullName>
            <shortName evidence="3">PPC synthetase</shortName>
            <shortName evidence="3">PPC-S</shortName>
        </alternativeName>
    </domain>
</protein>
<feature type="domain" description="Flavoprotein" evidence="5">
    <location>
        <begin position="7"/>
        <end position="174"/>
    </location>
</feature>
<dbReference type="Proteomes" id="UP000017640">
    <property type="component" value="Chromosome"/>
</dbReference>
<dbReference type="InterPro" id="IPR007085">
    <property type="entry name" value="DNA/pantothenate-metab_flavo_C"/>
</dbReference>
<evidence type="ECO:0000256" key="4">
    <source>
        <dbReference type="RuleBase" id="RU364078"/>
    </source>
</evidence>
<gene>
    <name evidence="3" type="primary">coaBC</name>
    <name evidence="7" type="ORF">SPICUR_01170</name>
</gene>
<evidence type="ECO:0000256" key="1">
    <source>
        <dbReference type="ARBA" id="ARBA00022793"/>
    </source>
</evidence>
<dbReference type="GO" id="GO:0004633">
    <property type="term" value="F:phosphopantothenoylcysteine decarboxylase activity"/>
    <property type="evidence" value="ECO:0007669"/>
    <property type="project" value="UniProtKB-UniRule"/>
</dbReference>
<dbReference type="PANTHER" id="PTHR14359">
    <property type="entry name" value="HOMO-OLIGOMERIC FLAVIN CONTAINING CYS DECARBOXYLASE FAMILY"/>
    <property type="match status" value="1"/>
</dbReference>
<dbReference type="GO" id="GO:0010181">
    <property type="term" value="F:FMN binding"/>
    <property type="evidence" value="ECO:0007669"/>
    <property type="project" value="UniProtKB-UniRule"/>
</dbReference>
<dbReference type="PANTHER" id="PTHR14359:SF6">
    <property type="entry name" value="PHOSPHOPANTOTHENOYLCYSTEINE DECARBOXYLASE"/>
    <property type="match status" value="1"/>
</dbReference>
<comment type="pathway">
    <text evidence="3 4">Cofactor biosynthesis; coenzyme A biosynthesis; CoA from (R)-pantothenate: step 3/5.</text>
</comment>
<dbReference type="EC" id="4.1.1.36" evidence="3"/>
<dbReference type="STRING" id="1335757.SPICUR_01170"/>
<feature type="binding site" evidence="3">
    <location>
        <position position="337"/>
    </location>
    <ligand>
        <name>CTP</name>
        <dbReference type="ChEBI" id="CHEBI:37563"/>
    </ligand>
</feature>
<comment type="function">
    <text evidence="3">Catalyzes two sequential steps in the biosynthesis of coenzyme A. In the first step cysteine is conjugated to 4'-phosphopantothenate to form 4-phosphopantothenoylcysteine. In the second step the latter compound is decarboxylated to form 4'-phosphopantotheine.</text>
</comment>
<feature type="binding site" evidence="3">
    <location>
        <position position="319"/>
    </location>
    <ligand>
        <name>CTP</name>
        <dbReference type="ChEBI" id="CHEBI:37563"/>
    </ligand>
</feature>
<dbReference type="InterPro" id="IPR003382">
    <property type="entry name" value="Flavoprotein"/>
</dbReference>
<evidence type="ECO:0000313" key="8">
    <source>
        <dbReference type="Proteomes" id="UP000017640"/>
    </source>
</evidence>
<evidence type="ECO:0000256" key="3">
    <source>
        <dbReference type="HAMAP-Rule" id="MF_02225"/>
    </source>
</evidence>
<comment type="pathway">
    <text evidence="3 4">Cofactor biosynthesis; coenzyme A biosynthesis; CoA from (R)-pantothenate: step 2/5.</text>
</comment>
<comment type="similarity">
    <text evidence="3 4">In the N-terminal section; belongs to the HFCD (homo-oligomeric flavin containing Cys decarboxylase) superfamily.</text>
</comment>
<dbReference type="InterPro" id="IPR035929">
    <property type="entry name" value="CoaB-like_sf"/>
</dbReference>
<dbReference type="Pfam" id="PF04127">
    <property type="entry name" value="DFP"/>
    <property type="match status" value="1"/>
</dbReference>
<comment type="caution">
    <text evidence="3">Lacks conserved residue(s) required for the propagation of feature annotation.</text>
</comment>
<feature type="binding site" evidence="3">
    <location>
        <begin position="301"/>
        <end position="304"/>
    </location>
    <ligand>
        <name>CTP</name>
        <dbReference type="ChEBI" id="CHEBI:37563"/>
    </ligand>
</feature>
<dbReference type="EC" id="6.3.2.5" evidence="3"/>
<keyword evidence="3 4" id="KW-0288">FMN</keyword>
<dbReference type="eggNOG" id="COG0452">
    <property type="taxonomic scope" value="Bacteria"/>
</dbReference>
<dbReference type="HAMAP" id="MF_02225">
    <property type="entry name" value="CoaBC"/>
    <property type="match status" value="1"/>
</dbReference>
<dbReference type="SUPFAM" id="SSF52507">
    <property type="entry name" value="Homo-oligomeric flavin-containing Cys decarboxylases, HFCD"/>
    <property type="match status" value="1"/>
</dbReference>
<dbReference type="OrthoDB" id="9802554at2"/>
<comment type="similarity">
    <text evidence="3 4">In the C-terminal section; belongs to the PPC synthetase family.</text>
</comment>
<keyword evidence="1 3" id="KW-0210">Decarboxylase</keyword>